<sequence length="131" mass="14680">MKKLNLVPNLNYTQSYGTAGMSQNQAIGAYFTLPMRFEKASYCVPRCRPRKQKLQSPDWTHSSNMCSPPPSCPSEEDVPLLDPAAIIILPGSQVIIDSQISYKLPEKLFLELYSPGFLSCREPWLCPGILD</sequence>
<name>A0ACC2UCW4_9FUNG</name>
<organism evidence="1 2">
    <name type="scientific">Entomophthora muscae</name>
    <dbReference type="NCBI Taxonomy" id="34485"/>
    <lineage>
        <taxon>Eukaryota</taxon>
        <taxon>Fungi</taxon>
        <taxon>Fungi incertae sedis</taxon>
        <taxon>Zoopagomycota</taxon>
        <taxon>Entomophthoromycotina</taxon>
        <taxon>Entomophthoromycetes</taxon>
        <taxon>Entomophthorales</taxon>
        <taxon>Entomophthoraceae</taxon>
        <taxon>Entomophthora</taxon>
    </lineage>
</organism>
<keyword evidence="2" id="KW-1185">Reference proteome</keyword>
<accession>A0ACC2UCW4</accession>
<gene>
    <name evidence="1" type="ORF">DSO57_1022024</name>
</gene>
<proteinExistence type="predicted"/>
<evidence type="ECO:0000313" key="1">
    <source>
        <dbReference type="EMBL" id="KAJ9084658.1"/>
    </source>
</evidence>
<comment type="caution">
    <text evidence="1">The sequence shown here is derived from an EMBL/GenBank/DDBJ whole genome shotgun (WGS) entry which is preliminary data.</text>
</comment>
<dbReference type="EMBL" id="QTSX02000819">
    <property type="protein sequence ID" value="KAJ9084658.1"/>
    <property type="molecule type" value="Genomic_DNA"/>
</dbReference>
<reference evidence="1" key="1">
    <citation type="submission" date="2022-04" db="EMBL/GenBank/DDBJ databases">
        <title>Genome of the entomopathogenic fungus Entomophthora muscae.</title>
        <authorList>
            <person name="Elya C."/>
            <person name="Lovett B.R."/>
            <person name="Lee E."/>
            <person name="Macias A.M."/>
            <person name="Hajek A.E."/>
            <person name="De Bivort B.L."/>
            <person name="Kasson M.T."/>
            <person name="De Fine Licht H.H."/>
            <person name="Stajich J.E."/>
        </authorList>
    </citation>
    <scope>NUCLEOTIDE SEQUENCE</scope>
    <source>
        <strain evidence="1">Berkeley</strain>
    </source>
</reference>
<evidence type="ECO:0000313" key="2">
    <source>
        <dbReference type="Proteomes" id="UP001165960"/>
    </source>
</evidence>
<dbReference type="Proteomes" id="UP001165960">
    <property type="component" value="Unassembled WGS sequence"/>
</dbReference>
<protein>
    <submittedName>
        <fullName evidence="1">Uncharacterized protein</fullName>
    </submittedName>
</protein>